<dbReference type="Gene3D" id="3.30.40.10">
    <property type="entry name" value="Zinc/RING finger domain, C3HC4 (zinc finger)"/>
    <property type="match status" value="1"/>
</dbReference>
<gene>
    <name evidence="4" type="primary">Acey_s0140.g2164</name>
    <name evidence="4" type="ORF">Y032_0140g2164</name>
</gene>
<name>A0A016T429_9BILA</name>
<dbReference type="STRING" id="53326.A0A016T429"/>
<dbReference type="SUPFAM" id="SSF57850">
    <property type="entry name" value="RING/U-box"/>
    <property type="match status" value="1"/>
</dbReference>
<evidence type="ECO:0000256" key="3">
    <source>
        <dbReference type="ARBA" id="ARBA00022833"/>
    </source>
</evidence>
<dbReference type="GO" id="GO:0008270">
    <property type="term" value="F:zinc ion binding"/>
    <property type="evidence" value="ECO:0007669"/>
    <property type="project" value="UniProtKB-KW"/>
</dbReference>
<dbReference type="OrthoDB" id="5875349at2759"/>
<evidence type="ECO:0000256" key="2">
    <source>
        <dbReference type="ARBA" id="ARBA00022771"/>
    </source>
</evidence>
<comment type="caution">
    <text evidence="4">The sequence shown here is derived from an EMBL/GenBank/DDBJ whole genome shotgun (WGS) entry which is preliminary data.</text>
</comment>
<dbReference type="Pfam" id="PF15227">
    <property type="entry name" value="zf-C3HC4_4"/>
    <property type="match status" value="1"/>
</dbReference>
<dbReference type="EMBL" id="JARK01001476">
    <property type="protein sequence ID" value="EYB97475.1"/>
    <property type="molecule type" value="Genomic_DNA"/>
</dbReference>
<dbReference type="PROSITE" id="PS00518">
    <property type="entry name" value="ZF_RING_1"/>
    <property type="match status" value="1"/>
</dbReference>
<protein>
    <recommendedName>
        <fullName evidence="6">RING-type domain-containing protein</fullName>
    </recommendedName>
</protein>
<reference evidence="5" key="1">
    <citation type="journal article" date="2015" name="Nat. Genet.">
        <title>The genome and transcriptome of the zoonotic hookworm Ancylostoma ceylanicum identify infection-specific gene families.</title>
        <authorList>
            <person name="Schwarz E.M."/>
            <person name="Hu Y."/>
            <person name="Antoshechkin I."/>
            <person name="Miller M.M."/>
            <person name="Sternberg P.W."/>
            <person name="Aroian R.V."/>
        </authorList>
    </citation>
    <scope>NUCLEOTIDE SEQUENCE</scope>
    <source>
        <strain evidence="5">HY135</strain>
    </source>
</reference>
<evidence type="ECO:0000313" key="4">
    <source>
        <dbReference type="EMBL" id="EYB97475.1"/>
    </source>
</evidence>
<evidence type="ECO:0000256" key="1">
    <source>
        <dbReference type="ARBA" id="ARBA00022723"/>
    </source>
</evidence>
<organism evidence="4 5">
    <name type="scientific">Ancylostoma ceylanicum</name>
    <dbReference type="NCBI Taxonomy" id="53326"/>
    <lineage>
        <taxon>Eukaryota</taxon>
        <taxon>Metazoa</taxon>
        <taxon>Ecdysozoa</taxon>
        <taxon>Nematoda</taxon>
        <taxon>Chromadorea</taxon>
        <taxon>Rhabditida</taxon>
        <taxon>Rhabditina</taxon>
        <taxon>Rhabditomorpha</taxon>
        <taxon>Strongyloidea</taxon>
        <taxon>Ancylostomatidae</taxon>
        <taxon>Ancylostomatinae</taxon>
        <taxon>Ancylostoma</taxon>
    </lineage>
</organism>
<keyword evidence="5" id="KW-1185">Reference proteome</keyword>
<keyword evidence="3" id="KW-0862">Zinc</keyword>
<proteinExistence type="predicted"/>
<keyword evidence="1" id="KW-0479">Metal-binding</keyword>
<dbReference type="Proteomes" id="UP000024635">
    <property type="component" value="Unassembled WGS sequence"/>
</dbReference>
<keyword evidence="2" id="KW-0863">Zinc-finger</keyword>
<accession>A0A016T429</accession>
<evidence type="ECO:0008006" key="6">
    <source>
        <dbReference type="Google" id="ProtNLM"/>
    </source>
</evidence>
<dbReference type="AlphaFoldDB" id="A0A016T429"/>
<evidence type="ECO:0000313" key="5">
    <source>
        <dbReference type="Proteomes" id="UP000024635"/>
    </source>
</evidence>
<dbReference type="InterPro" id="IPR013083">
    <property type="entry name" value="Znf_RING/FYVE/PHD"/>
</dbReference>
<sequence>MLFKMASSRTACTSGRSELQDLTECPICCLRFERPLQLNCGHSFCGNCVDRLVADARTADHRNDNFLEGIRRIAIPNLERMEAPPFVGVF</sequence>
<dbReference type="InterPro" id="IPR017907">
    <property type="entry name" value="Znf_RING_CS"/>
</dbReference>